<keyword evidence="2" id="KW-1185">Reference proteome</keyword>
<sequence length="63" mass="7118">MQFTLEIRFSDDLFVFALHHPLQPTAPFLSEAFLGKRTKIWVSDDLRVGLPEGKSVLLCLAVC</sequence>
<evidence type="ECO:0000313" key="1">
    <source>
        <dbReference type="EMBL" id="EET42750.1"/>
    </source>
</evidence>
<dbReference type="Proteomes" id="UP000005365">
    <property type="component" value="Unassembled WGS sequence"/>
</dbReference>
<accession>C6MAA5</accession>
<gene>
    <name evidence="1" type="ORF">NEISICOT_03487</name>
</gene>
<dbReference type="EMBL" id="ACKO02000037">
    <property type="protein sequence ID" value="EET42750.1"/>
    <property type="molecule type" value="Genomic_DNA"/>
</dbReference>
<proteinExistence type="predicted"/>
<protein>
    <submittedName>
        <fullName evidence="1">Uncharacterized protein</fullName>
    </submittedName>
</protein>
<reference evidence="1" key="1">
    <citation type="submission" date="2009-07" db="EMBL/GenBank/DDBJ databases">
        <authorList>
            <person name="Weinstock G."/>
            <person name="Sodergren E."/>
            <person name="Clifton S."/>
            <person name="Fulton L."/>
            <person name="Fulton B."/>
            <person name="Courtney L."/>
            <person name="Fronick C."/>
            <person name="Harrison M."/>
            <person name="Strong C."/>
            <person name="Farmer C."/>
            <person name="Delahaunty K."/>
            <person name="Markovic C."/>
            <person name="Hall O."/>
            <person name="Minx P."/>
            <person name="Tomlinson C."/>
            <person name="Mitreva M."/>
            <person name="Nelson J."/>
            <person name="Hou S."/>
            <person name="Wollam A."/>
            <person name="Pepin K.H."/>
            <person name="Johnson M."/>
            <person name="Bhonagiri V."/>
            <person name="Nash W.E."/>
            <person name="Warren W."/>
            <person name="Chinwalla A."/>
            <person name="Mardis E.R."/>
            <person name="Wilson R.K."/>
        </authorList>
    </citation>
    <scope>NUCLEOTIDE SEQUENCE [LARGE SCALE GENOMIC DNA]</scope>
    <source>
        <strain evidence="1">ATCC 29256</strain>
    </source>
</reference>
<comment type="caution">
    <text evidence="1">The sequence shown here is derived from an EMBL/GenBank/DDBJ whole genome shotgun (WGS) entry which is preliminary data.</text>
</comment>
<evidence type="ECO:0000313" key="2">
    <source>
        <dbReference type="Proteomes" id="UP000005365"/>
    </source>
</evidence>
<dbReference type="AlphaFoldDB" id="C6MAA5"/>
<organism evidence="1 2">
    <name type="scientific">Neisseria sicca ATCC 29256</name>
    <dbReference type="NCBI Taxonomy" id="547045"/>
    <lineage>
        <taxon>Bacteria</taxon>
        <taxon>Pseudomonadati</taxon>
        <taxon>Pseudomonadota</taxon>
        <taxon>Betaproteobacteria</taxon>
        <taxon>Neisseriales</taxon>
        <taxon>Neisseriaceae</taxon>
        <taxon>Neisseria</taxon>
    </lineage>
</organism>
<name>C6MAA5_NEISI</name>